<dbReference type="AlphaFoldDB" id="A0A2R6B0C2"/>
<gene>
    <name evidence="1" type="ORF">B9Q03_02345</name>
</gene>
<protein>
    <submittedName>
        <fullName evidence="1">Uncharacterized protein</fullName>
    </submittedName>
</protein>
<evidence type="ECO:0000313" key="2">
    <source>
        <dbReference type="Proteomes" id="UP000240322"/>
    </source>
</evidence>
<accession>A0A2R6B0C2</accession>
<name>A0A2R6B0C2_9ARCH</name>
<sequence length="65" mass="7341">MTRLSSQTGDPGTVTPLSAGASFQNHIYRALGLRSSVERFFGYLKDRTKTFYNNINQRKTLFSPP</sequence>
<organism evidence="1 2">
    <name type="scientific">Candidatus Marsarchaeota G2 archaeon OSP_D</name>
    <dbReference type="NCBI Taxonomy" id="1978157"/>
    <lineage>
        <taxon>Archaea</taxon>
        <taxon>Candidatus Marsarchaeota</taxon>
        <taxon>Candidatus Marsarchaeota group 2</taxon>
    </lineage>
</organism>
<dbReference type="Proteomes" id="UP000240322">
    <property type="component" value="Unassembled WGS sequence"/>
</dbReference>
<comment type="caution">
    <text evidence="1">The sequence shown here is derived from an EMBL/GenBank/DDBJ whole genome shotgun (WGS) entry which is preliminary data.</text>
</comment>
<evidence type="ECO:0000313" key="1">
    <source>
        <dbReference type="EMBL" id="PSN92065.1"/>
    </source>
</evidence>
<dbReference type="EMBL" id="NEXE01000011">
    <property type="protein sequence ID" value="PSN92065.1"/>
    <property type="molecule type" value="Genomic_DNA"/>
</dbReference>
<proteinExistence type="predicted"/>
<reference evidence="1 2" key="1">
    <citation type="submission" date="2017-04" db="EMBL/GenBank/DDBJ databases">
        <title>Novel microbial lineages endemic to geothermal iron-oxide mats fill important gaps in the evolutionary history of Archaea.</title>
        <authorList>
            <person name="Jay Z.J."/>
            <person name="Beam J.P."/>
            <person name="Dlakic M."/>
            <person name="Rusch D.B."/>
            <person name="Kozubal M.A."/>
            <person name="Inskeep W.P."/>
        </authorList>
    </citation>
    <scope>NUCLEOTIDE SEQUENCE [LARGE SCALE GENOMIC DNA]</scope>
    <source>
        <strain evidence="1">OSP_D</strain>
    </source>
</reference>